<dbReference type="AlphaFoldDB" id="A0A0K6G979"/>
<gene>
    <name evidence="2" type="ORF">RSOLAG22IIIB_01820</name>
</gene>
<evidence type="ECO:0000313" key="2">
    <source>
        <dbReference type="EMBL" id="CUA75172.1"/>
    </source>
</evidence>
<sequence>MKFTRVVSFLVTVVSTSVLVVATPVETLSGSDISGLCRGCNPGRQVLSLVKKLQADTRATLALLENCRTTGCNTTDLFVELAAKVDQCNNAAVTLEVDDTNLDSKTKVQVSEIVTRIILDVSTGCSKFQDVNIEDFVYVSLCSKIDVALKELCITLDLLIKGCLGLISSICLPKSALLLAANFKACLSIFTNLSLGLA</sequence>
<reference evidence="2 3" key="1">
    <citation type="submission" date="2015-07" db="EMBL/GenBank/DDBJ databases">
        <authorList>
            <person name="Noorani M."/>
        </authorList>
    </citation>
    <scope>NUCLEOTIDE SEQUENCE [LARGE SCALE GENOMIC DNA]</scope>
    <source>
        <strain evidence="2">BBA 69670</strain>
    </source>
</reference>
<proteinExistence type="predicted"/>
<evidence type="ECO:0000256" key="1">
    <source>
        <dbReference type="SAM" id="SignalP"/>
    </source>
</evidence>
<dbReference type="EMBL" id="CYGV01001511">
    <property type="protein sequence ID" value="CUA75172.1"/>
    <property type="molecule type" value="Genomic_DNA"/>
</dbReference>
<dbReference type="Proteomes" id="UP000044841">
    <property type="component" value="Unassembled WGS sequence"/>
</dbReference>
<feature type="signal peptide" evidence="1">
    <location>
        <begin position="1"/>
        <end position="22"/>
    </location>
</feature>
<protein>
    <submittedName>
        <fullName evidence="2">Uncharacterized protein</fullName>
    </submittedName>
</protein>
<keyword evidence="3" id="KW-1185">Reference proteome</keyword>
<organism evidence="2 3">
    <name type="scientific">Rhizoctonia solani</name>
    <dbReference type="NCBI Taxonomy" id="456999"/>
    <lineage>
        <taxon>Eukaryota</taxon>
        <taxon>Fungi</taxon>
        <taxon>Dikarya</taxon>
        <taxon>Basidiomycota</taxon>
        <taxon>Agaricomycotina</taxon>
        <taxon>Agaricomycetes</taxon>
        <taxon>Cantharellales</taxon>
        <taxon>Ceratobasidiaceae</taxon>
        <taxon>Rhizoctonia</taxon>
    </lineage>
</organism>
<name>A0A0K6G979_9AGAM</name>
<evidence type="ECO:0000313" key="3">
    <source>
        <dbReference type="Proteomes" id="UP000044841"/>
    </source>
</evidence>
<accession>A0A0K6G979</accession>
<keyword evidence="1" id="KW-0732">Signal</keyword>
<feature type="chain" id="PRO_5005502678" evidence="1">
    <location>
        <begin position="23"/>
        <end position="198"/>
    </location>
</feature>